<comment type="caution">
    <text evidence="1">The sequence shown here is derived from an EMBL/GenBank/DDBJ whole genome shotgun (WGS) entry which is preliminary data.</text>
</comment>
<evidence type="ECO:0000313" key="1">
    <source>
        <dbReference type="EMBL" id="OQP55333.1"/>
    </source>
</evidence>
<organism evidence="1 2">
    <name type="scientific">Niastella koreensis</name>
    <dbReference type="NCBI Taxonomy" id="354356"/>
    <lineage>
        <taxon>Bacteria</taxon>
        <taxon>Pseudomonadati</taxon>
        <taxon>Bacteroidota</taxon>
        <taxon>Chitinophagia</taxon>
        <taxon>Chitinophagales</taxon>
        <taxon>Chitinophagaceae</taxon>
        <taxon>Niastella</taxon>
    </lineage>
</organism>
<sequence>MIKKKPFWRFNRTWKKRGIPEHKPQVTGFQVPGSRYPGNWKTGQHVTAPRHFFLHQPLITICYNRNGLLFIRFKLKKE</sequence>
<name>A0ABX3P591_9BACT</name>
<evidence type="ECO:0000313" key="2">
    <source>
        <dbReference type="Proteomes" id="UP000192277"/>
    </source>
</evidence>
<keyword evidence="2" id="KW-1185">Reference proteome</keyword>
<protein>
    <submittedName>
        <fullName evidence="1">Uncharacterized protein</fullName>
    </submittedName>
</protein>
<dbReference type="EMBL" id="LWBO01000001">
    <property type="protein sequence ID" value="OQP55333.1"/>
    <property type="molecule type" value="Genomic_DNA"/>
</dbReference>
<proteinExistence type="predicted"/>
<accession>A0ABX3P591</accession>
<reference evidence="1 2" key="1">
    <citation type="submission" date="2016-04" db="EMBL/GenBank/DDBJ databases">
        <authorList>
            <person name="Chen L."/>
            <person name="Zhuang W."/>
            <person name="Wang G."/>
        </authorList>
    </citation>
    <scope>NUCLEOTIDE SEQUENCE [LARGE SCALE GENOMIC DNA]</scope>
    <source>
        <strain evidence="2">GR20</strain>
    </source>
</reference>
<gene>
    <name evidence="1" type="ORF">A4D02_03215</name>
</gene>
<dbReference type="Proteomes" id="UP000192277">
    <property type="component" value="Unassembled WGS sequence"/>
</dbReference>